<evidence type="ECO:0000256" key="1">
    <source>
        <dbReference type="SAM" id="Phobius"/>
    </source>
</evidence>
<dbReference type="OrthoDB" id="946254at2"/>
<keyword evidence="3" id="KW-1185">Reference proteome</keyword>
<gene>
    <name evidence="2" type="ordered locus">Solca_4237</name>
</gene>
<name>H8KLS3_SOLCM</name>
<proteinExistence type="predicted"/>
<feature type="transmembrane region" description="Helical" evidence="1">
    <location>
        <begin position="57"/>
        <end position="80"/>
    </location>
</feature>
<dbReference type="Proteomes" id="UP000007590">
    <property type="component" value="Chromosome"/>
</dbReference>
<evidence type="ECO:0008006" key="4">
    <source>
        <dbReference type="Google" id="ProtNLM"/>
    </source>
</evidence>
<evidence type="ECO:0000313" key="2">
    <source>
        <dbReference type="EMBL" id="AFD09227.1"/>
    </source>
</evidence>
<evidence type="ECO:0000313" key="3">
    <source>
        <dbReference type="Proteomes" id="UP000007590"/>
    </source>
</evidence>
<feature type="transmembrane region" description="Helical" evidence="1">
    <location>
        <begin position="145"/>
        <end position="165"/>
    </location>
</feature>
<feature type="transmembrane region" description="Helical" evidence="1">
    <location>
        <begin position="29"/>
        <end position="48"/>
    </location>
</feature>
<keyword evidence="1" id="KW-0472">Membrane</keyword>
<dbReference type="AlphaFoldDB" id="H8KLS3"/>
<accession>H8KLS3</accession>
<sequence>MPLFSTLLQLLPDGGPVYTETNLDHFIVEPFNALSCLFFVGMTVYWVLKLKGRYKEFWFLTTCIIFLGIGSVGGTFYHAFRESHTFLLMDWVPILILCFMAGVYLLYKVTRKRYYAVSVIIGALIIQSIVWKFSISEHSHFAININYAFMAAIVVGPTFSHLLVNNFYKWKLVVFALGAFGLALFFRISDSWGILPMGTHFLWHTFGALAANFMFMYVYKVDRNEHRLDEWENRMIGI</sequence>
<reference evidence="2" key="1">
    <citation type="submission" date="2012-02" db="EMBL/GenBank/DDBJ databases">
        <title>The complete genome of Solitalea canadensis DSM 3403.</title>
        <authorList>
            <consortium name="US DOE Joint Genome Institute (JGI-PGF)"/>
            <person name="Lucas S."/>
            <person name="Copeland A."/>
            <person name="Lapidus A."/>
            <person name="Glavina del Rio T."/>
            <person name="Dalin E."/>
            <person name="Tice H."/>
            <person name="Bruce D."/>
            <person name="Goodwin L."/>
            <person name="Pitluck S."/>
            <person name="Peters L."/>
            <person name="Ovchinnikova G."/>
            <person name="Lu M."/>
            <person name="Kyrpides N."/>
            <person name="Mavromatis K."/>
            <person name="Ivanova N."/>
            <person name="Brettin T."/>
            <person name="Detter J.C."/>
            <person name="Han C."/>
            <person name="Larimer F."/>
            <person name="Land M."/>
            <person name="Hauser L."/>
            <person name="Markowitz V."/>
            <person name="Cheng J.-F."/>
            <person name="Hugenholtz P."/>
            <person name="Woyke T."/>
            <person name="Wu D."/>
            <person name="Spring S."/>
            <person name="Schroeder M."/>
            <person name="Kopitz M."/>
            <person name="Brambilla E."/>
            <person name="Klenk H.-P."/>
            <person name="Eisen J.A."/>
        </authorList>
    </citation>
    <scope>NUCLEOTIDE SEQUENCE</scope>
    <source>
        <strain evidence="2">DSM 3403</strain>
    </source>
</reference>
<dbReference type="KEGG" id="scn:Solca_4237"/>
<dbReference type="HOGENOM" id="CLU_1198418_0_0_10"/>
<dbReference type="EMBL" id="CP003349">
    <property type="protein sequence ID" value="AFD09227.1"/>
    <property type="molecule type" value="Genomic_DNA"/>
</dbReference>
<keyword evidence="1" id="KW-0812">Transmembrane</keyword>
<feature type="transmembrane region" description="Helical" evidence="1">
    <location>
        <begin position="201"/>
        <end position="219"/>
    </location>
</feature>
<protein>
    <recommendedName>
        <fullName evidence="4">Hemolysin III</fullName>
    </recommendedName>
</protein>
<feature type="transmembrane region" description="Helical" evidence="1">
    <location>
        <begin position="172"/>
        <end position="189"/>
    </location>
</feature>
<feature type="transmembrane region" description="Helical" evidence="1">
    <location>
        <begin position="86"/>
        <end position="107"/>
    </location>
</feature>
<feature type="transmembrane region" description="Helical" evidence="1">
    <location>
        <begin position="114"/>
        <end position="133"/>
    </location>
</feature>
<organism evidence="2 3">
    <name type="scientific">Solitalea canadensis (strain ATCC 29591 / DSM 3403 / JCM 21819 / LMG 8368 / NBRC 15130 / NCIMB 12057 / USAM 9D)</name>
    <name type="common">Flexibacter canadensis</name>
    <dbReference type="NCBI Taxonomy" id="929556"/>
    <lineage>
        <taxon>Bacteria</taxon>
        <taxon>Pseudomonadati</taxon>
        <taxon>Bacteroidota</taxon>
        <taxon>Sphingobacteriia</taxon>
        <taxon>Sphingobacteriales</taxon>
        <taxon>Sphingobacteriaceae</taxon>
        <taxon>Solitalea</taxon>
    </lineage>
</organism>
<dbReference type="STRING" id="929556.Solca_4237"/>
<dbReference type="eggNOG" id="ENOG50329GZ">
    <property type="taxonomic scope" value="Bacteria"/>
</dbReference>
<keyword evidence="1" id="KW-1133">Transmembrane helix</keyword>
<dbReference type="RefSeq" id="WP_014682449.1">
    <property type="nucleotide sequence ID" value="NC_017770.1"/>
</dbReference>